<dbReference type="GO" id="GO:0005634">
    <property type="term" value="C:nucleus"/>
    <property type="evidence" value="ECO:0007669"/>
    <property type="project" value="UniProtKB-SubCell"/>
</dbReference>
<evidence type="ECO:0000259" key="10">
    <source>
        <dbReference type="PROSITE" id="PS51215"/>
    </source>
</evidence>
<name>A0A8T1HFV3_9STRA</name>
<feature type="compositionally biased region" description="Polar residues" evidence="8">
    <location>
        <begin position="297"/>
        <end position="309"/>
    </location>
</feature>
<dbReference type="SMART" id="SM00570">
    <property type="entry name" value="AWS"/>
    <property type="match status" value="1"/>
</dbReference>
<dbReference type="Gene3D" id="2.170.270.10">
    <property type="entry name" value="SET domain"/>
    <property type="match status" value="1"/>
</dbReference>
<evidence type="ECO:0000256" key="3">
    <source>
        <dbReference type="ARBA" id="ARBA00022454"/>
    </source>
</evidence>
<dbReference type="AlphaFoldDB" id="A0A8T1HFV3"/>
<dbReference type="VEuPathDB" id="FungiDB:PC110_g10078"/>
<evidence type="ECO:0000256" key="1">
    <source>
        <dbReference type="ARBA" id="ARBA00004123"/>
    </source>
</evidence>
<dbReference type="GO" id="GO:0042054">
    <property type="term" value="F:histone methyltransferase activity"/>
    <property type="evidence" value="ECO:0007669"/>
    <property type="project" value="InterPro"/>
</dbReference>
<dbReference type="GO" id="GO:0032259">
    <property type="term" value="P:methylation"/>
    <property type="evidence" value="ECO:0007669"/>
    <property type="project" value="UniProtKB-KW"/>
</dbReference>
<evidence type="ECO:0000313" key="12">
    <source>
        <dbReference type="Proteomes" id="UP000760860"/>
    </source>
</evidence>
<keyword evidence="4" id="KW-0489">Methyltransferase</keyword>
<dbReference type="InterPro" id="IPR006560">
    <property type="entry name" value="AWS_dom"/>
</dbReference>
<dbReference type="InterPro" id="IPR050777">
    <property type="entry name" value="SET2_Histone-Lys_MeTrsfase"/>
</dbReference>
<evidence type="ECO:0000256" key="5">
    <source>
        <dbReference type="ARBA" id="ARBA00022679"/>
    </source>
</evidence>
<evidence type="ECO:0000256" key="8">
    <source>
        <dbReference type="SAM" id="MobiDB-lite"/>
    </source>
</evidence>
<dbReference type="PROSITE" id="PS51215">
    <property type="entry name" value="AWS"/>
    <property type="match status" value="1"/>
</dbReference>
<evidence type="ECO:0000256" key="6">
    <source>
        <dbReference type="ARBA" id="ARBA00022691"/>
    </source>
</evidence>
<keyword evidence="3" id="KW-0158">Chromosome</keyword>
<dbReference type="Proteomes" id="UP000760860">
    <property type="component" value="Unassembled WGS sequence"/>
</dbReference>
<proteinExistence type="predicted"/>
<dbReference type="InterPro" id="IPR003616">
    <property type="entry name" value="Post-SET_dom"/>
</dbReference>
<comment type="caution">
    <text evidence="11">The sequence shown here is derived from an EMBL/GenBank/DDBJ whole genome shotgun (WGS) entry which is preliminary data.</text>
</comment>
<accession>A0A8T1HFV3</accession>
<reference evidence="11" key="1">
    <citation type="submission" date="2018-05" db="EMBL/GenBank/DDBJ databases">
        <title>Effector identification in a new, highly contiguous assembly of the strawberry crown rot pathogen Phytophthora cactorum.</title>
        <authorList>
            <person name="Armitage A.D."/>
            <person name="Nellist C.F."/>
            <person name="Bates H."/>
            <person name="Vickerstaff R.J."/>
            <person name="Harrison R.J."/>
        </authorList>
    </citation>
    <scope>NUCLEOTIDE SEQUENCE</scope>
    <source>
        <strain evidence="11">P421</strain>
    </source>
</reference>
<evidence type="ECO:0000256" key="4">
    <source>
        <dbReference type="ARBA" id="ARBA00022603"/>
    </source>
</evidence>
<dbReference type="EMBL" id="RCMV01000987">
    <property type="protein sequence ID" value="KAG3211183.1"/>
    <property type="molecule type" value="Genomic_DNA"/>
</dbReference>
<evidence type="ECO:0008006" key="13">
    <source>
        <dbReference type="Google" id="ProtNLM"/>
    </source>
</evidence>
<dbReference type="SMART" id="SM00317">
    <property type="entry name" value="SET"/>
    <property type="match status" value="1"/>
</dbReference>
<protein>
    <recommendedName>
        <fullName evidence="13">SET domain-containing protein</fullName>
    </recommendedName>
</protein>
<evidence type="ECO:0000259" key="9">
    <source>
        <dbReference type="PROSITE" id="PS50868"/>
    </source>
</evidence>
<dbReference type="SUPFAM" id="SSF82199">
    <property type="entry name" value="SET domain"/>
    <property type="match status" value="1"/>
</dbReference>
<evidence type="ECO:0000313" key="11">
    <source>
        <dbReference type="EMBL" id="KAG3211183.1"/>
    </source>
</evidence>
<sequence>MPRRHRRQSTMDRFLVGGEATASYRRDRWSARPLVEERSVLQALTKYEVAHQNKFSGRPKRVLDEDEIPECNCHRGRDWSVTCGIGCENRSIQVECVRGSCSTGGHCSNQQMQDGSNALLSVKKAPDKGIALLTCQQFLPGAFVCQYTGEIIRRTTNRRREMELKSATNYYSMAVTNNEVIGARAIGGLARFANHSCQPNCVIERWDVNGGKTATKRRKKCLCKEPGCRGLIPMRFKSRSRTLWTSGSDPTQHRRTQVQHQMVKPSQNSRAAKAARRVLAVLGTQRSETPRKKRRTMQLQSSPSKLKTQ</sequence>
<keyword evidence="6" id="KW-0949">S-adenosyl-L-methionine</keyword>
<feature type="region of interest" description="Disordered" evidence="8">
    <location>
        <begin position="281"/>
        <end position="309"/>
    </location>
</feature>
<dbReference type="Pfam" id="PF17907">
    <property type="entry name" value="AWS"/>
    <property type="match status" value="1"/>
</dbReference>
<feature type="domain" description="Post-SET" evidence="9">
    <location>
        <begin position="217"/>
        <end position="233"/>
    </location>
</feature>
<comment type="subcellular location">
    <subcellularLocation>
        <location evidence="2">Chromosome</location>
    </subcellularLocation>
    <subcellularLocation>
        <location evidence="1">Nucleus</location>
    </subcellularLocation>
</comment>
<dbReference type="PROSITE" id="PS50868">
    <property type="entry name" value="POST_SET"/>
    <property type="match status" value="1"/>
</dbReference>
<organism evidence="11 12">
    <name type="scientific">Phytophthora cactorum</name>
    <dbReference type="NCBI Taxonomy" id="29920"/>
    <lineage>
        <taxon>Eukaryota</taxon>
        <taxon>Sar</taxon>
        <taxon>Stramenopiles</taxon>
        <taxon>Oomycota</taxon>
        <taxon>Peronosporomycetes</taxon>
        <taxon>Peronosporales</taxon>
        <taxon>Peronosporaceae</taxon>
        <taxon>Phytophthora</taxon>
    </lineage>
</organism>
<keyword evidence="7" id="KW-0539">Nucleus</keyword>
<dbReference type="Pfam" id="PF00856">
    <property type="entry name" value="SET"/>
    <property type="match status" value="1"/>
</dbReference>
<dbReference type="PANTHER" id="PTHR22884">
    <property type="entry name" value="SET DOMAIN PROTEINS"/>
    <property type="match status" value="1"/>
</dbReference>
<keyword evidence="5" id="KW-0808">Transferase</keyword>
<feature type="domain" description="AWS" evidence="10">
    <location>
        <begin position="66"/>
        <end position="116"/>
    </location>
</feature>
<dbReference type="InterPro" id="IPR001214">
    <property type="entry name" value="SET_dom"/>
</dbReference>
<dbReference type="InterPro" id="IPR046341">
    <property type="entry name" value="SET_dom_sf"/>
</dbReference>
<dbReference type="GO" id="GO:0005694">
    <property type="term" value="C:chromosome"/>
    <property type="evidence" value="ECO:0007669"/>
    <property type="project" value="UniProtKB-SubCell"/>
</dbReference>
<evidence type="ECO:0000256" key="7">
    <source>
        <dbReference type="ARBA" id="ARBA00023242"/>
    </source>
</evidence>
<evidence type="ECO:0000256" key="2">
    <source>
        <dbReference type="ARBA" id="ARBA00004286"/>
    </source>
</evidence>
<gene>
    <name evidence="11" type="ORF">PC129_g17834</name>
</gene>